<dbReference type="RefSeq" id="WP_386093802.1">
    <property type="nucleotide sequence ID" value="NZ_JBHUOZ010000001.1"/>
</dbReference>
<protein>
    <recommendedName>
        <fullName evidence="3">Outer membrane protein beta-barrel domain-containing protein</fullName>
    </recommendedName>
</protein>
<accession>A0ABW6A0S1</accession>
<keyword evidence="2" id="KW-1185">Reference proteome</keyword>
<reference evidence="2" key="1">
    <citation type="journal article" date="2019" name="Int. J. Syst. Evol. Microbiol.">
        <title>The Global Catalogue of Microorganisms (GCM) 10K type strain sequencing project: providing services to taxonomists for standard genome sequencing and annotation.</title>
        <authorList>
            <consortium name="The Broad Institute Genomics Platform"/>
            <consortium name="The Broad Institute Genome Sequencing Center for Infectious Disease"/>
            <person name="Wu L."/>
            <person name="Ma J."/>
        </authorList>
    </citation>
    <scope>NUCLEOTIDE SEQUENCE [LARGE SCALE GENOMIC DNA]</scope>
    <source>
        <strain evidence="2">KCTC 23299</strain>
    </source>
</reference>
<dbReference type="Proteomes" id="UP001597511">
    <property type="component" value="Unassembled WGS sequence"/>
</dbReference>
<dbReference type="Gene3D" id="2.40.160.20">
    <property type="match status" value="1"/>
</dbReference>
<organism evidence="1 2">
    <name type="scientific">Terrimonas rubra</name>
    <dbReference type="NCBI Taxonomy" id="1035890"/>
    <lineage>
        <taxon>Bacteria</taxon>
        <taxon>Pseudomonadati</taxon>
        <taxon>Bacteroidota</taxon>
        <taxon>Chitinophagia</taxon>
        <taxon>Chitinophagales</taxon>
        <taxon>Chitinophagaceae</taxon>
        <taxon>Terrimonas</taxon>
    </lineage>
</organism>
<gene>
    <name evidence="1" type="ORF">ACFS6H_00515</name>
</gene>
<evidence type="ECO:0000313" key="2">
    <source>
        <dbReference type="Proteomes" id="UP001597511"/>
    </source>
</evidence>
<sequence>MQKTIKQGLSLLCICIIAKQGFSQYYFRDDKHYSNDVVIEAGVAIGVMNSFTDLGGRSGQGKGFLKDLTMKTTRPSAGFYAAAIYREWLAVRLEATFGTVHGYDSILQNVAASTQGRYERNLSFKSPVRDVQLALELHPLFLKYYEENKAPFWSPYLVAGIGLFNFNPQAQLNGKWYDLQPLRTEGQGFAEYPGKKQYKRTQVNVPLGIGLRYEIKTNLFIRAELVHRILFTDYLDDVSGTYIDPAAFYNHLPAEQAAIAEQLANRSMMLENGYRPGPGEQRGNPKDNDSYFTFQLKLGYTIPGQKRKGVGR</sequence>
<comment type="caution">
    <text evidence="1">The sequence shown here is derived from an EMBL/GenBank/DDBJ whole genome shotgun (WGS) entry which is preliminary data.</text>
</comment>
<dbReference type="EMBL" id="JBHUOZ010000001">
    <property type="protein sequence ID" value="MFD2918166.1"/>
    <property type="molecule type" value="Genomic_DNA"/>
</dbReference>
<proteinExistence type="predicted"/>
<evidence type="ECO:0008006" key="3">
    <source>
        <dbReference type="Google" id="ProtNLM"/>
    </source>
</evidence>
<name>A0ABW6A0S1_9BACT</name>
<evidence type="ECO:0000313" key="1">
    <source>
        <dbReference type="EMBL" id="MFD2918166.1"/>
    </source>
</evidence>